<dbReference type="Pfam" id="PF01370">
    <property type="entry name" value="Epimerase"/>
    <property type="match status" value="1"/>
</dbReference>
<dbReference type="SUPFAM" id="SSF51735">
    <property type="entry name" value="NAD(P)-binding Rossmann-fold domains"/>
    <property type="match status" value="1"/>
</dbReference>
<reference evidence="3 4" key="1">
    <citation type="submission" date="2023-05" db="EMBL/GenBank/DDBJ databases">
        <title>Draft genome sequence of Streptomyces sp. B-S-A6 isolated from a cave soil in Thailand.</title>
        <authorList>
            <person name="Chamroensaksri N."/>
            <person name="Muangham S."/>
        </authorList>
    </citation>
    <scope>NUCLEOTIDE SEQUENCE [LARGE SCALE GENOMIC DNA]</scope>
    <source>
        <strain evidence="3 4">B-S-A6</strain>
    </source>
</reference>
<keyword evidence="4" id="KW-1185">Reference proteome</keyword>
<protein>
    <submittedName>
        <fullName evidence="3">NAD-dependent epimerase/dehydratase family protein</fullName>
    </submittedName>
</protein>
<evidence type="ECO:0000313" key="4">
    <source>
        <dbReference type="Proteomes" id="UP001223978"/>
    </source>
</evidence>
<dbReference type="Gene3D" id="3.40.50.720">
    <property type="entry name" value="NAD(P)-binding Rossmann-like Domain"/>
    <property type="match status" value="1"/>
</dbReference>
<evidence type="ECO:0000256" key="1">
    <source>
        <dbReference type="SAM" id="MobiDB-lite"/>
    </source>
</evidence>
<dbReference type="InterPro" id="IPR001509">
    <property type="entry name" value="Epimerase_deHydtase"/>
</dbReference>
<dbReference type="RefSeq" id="WP_282544851.1">
    <property type="nucleotide sequence ID" value="NZ_JASCIQ010000027.1"/>
</dbReference>
<proteinExistence type="predicted"/>
<dbReference type="EMBL" id="JASCIQ010000027">
    <property type="protein sequence ID" value="MDI3406924.1"/>
    <property type="molecule type" value="Genomic_DNA"/>
</dbReference>
<name>A0ABT6SGE2_9ACTN</name>
<accession>A0ABT6SGE2</accession>
<evidence type="ECO:0000313" key="3">
    <source>
        <dbReference type="EMBL" id="MDI3406924.1"/>
    </source>
</evidence>
<feature type="domain" description="NAD-dependent epimerase/dehydratase" evidence="2">
    <location>
        <begin position="31"/>
        <end position="265"/>
    </location>
</feature>
<comment type="caution">
    <text evidence="3">The sequence shown here is derived from an EMBL/GenBank/DDBJ whole genome shotgun (WGS) entry which is preliminary data.</text>
</comment>
<dbReference type="PANTHER" id="PTHR48079">
    <property type="entry name" value="PROTEIN YEEZ"/>
    <property type="match status" value="1"/>
</dbReference>
<sequence length="367" mass="40019">MKRERSHEQSREQSREQSGEQSGEQRRGRSIVVTGATGNVGTAVVRALAADDQVSTILGLARRTPRWEVPKTRWRSVDLDGTSVEHLTGLFRGADAVIHLAWLLQPARDPHVTWRTNALGTVAVLAAVAAADVPAVVVASSLAAYAPGPKRPPVREGWPTHGRPDVAYSREKAYVERVLDAFEATHPERRVVRMRPGFTFQRTAAMEQLRLFAGPFLPHGLVRPELIPVVPDIEGLAFQVVHADDVAEAYRLAALDDDVRGAFNLAAEPVIDAGVLARLLGARAWKVPRQAARAAARAAWAAHLAPVPPQLLDALLDLPLLDTTRARDRLGWTPEHTADDTLTEFLEALRKGEGLRTPPLKPSALLS</sequence>
<dbReference type="PANTHER" id="PTHR48079:SF6">
    <property type="entry name" value="NAD(P)-BINDING DOMAIN-CONTAINING PROTEIN-RELATED"/>
    <property type="match status" value="1"/>
</dbReference>
<evidence type="ECO:0000259" key="2">
    <source>
        <dbReference type="Pfam" id="PF01370"/>
    </source>
</evidence>
<dbReference type="InterPro" id="IPR036291">
    <property type="entry name" value="NAD(P)-bd_dom_sf"/>
</dbReference>
<feature type="region of interest" description="Disordered" evidence="1">
    <location>
        <begin position="1"/>
        <end position="32"/>
    </location>
</feature>
<gene>
    <name evidence="3" type="ORF">QIS96_24305</name>
</gene>
<feature type="compositionally biased region" description="Basic and acidic residues" evidence="1">
    <location>
        <begin position="1"/>
        <end position="27"/>
    </location>
</feature>
<dbReference type="InterPro" id="IPR051783">
    <property type="entry name" value="NAD(P)-dependent_oxidoreduct"/>
</dbReference>
<organism evidence="3 4">
    <name type="scientific">Streptomyces cavernicola</name>
    <dbReference type="NCBI Taxonomy" id="3043613"/>
    <lineage>
        <taxon>Bacteria</taxon>
        <taxon>Bacillati</taxon>
        <taxon>Actinomycetota</taxon>
        <taxon>Actinomycetes</taxon>
        <taxon>Kitasatosporales</taxon>
        <taxon>Streptomycetaceae</taxon>
        <taxon>Streptomyces</taxon>
    </lineage>
</organism>
<dbReference type="Proteomes" id="UP001223978">
    <property type="component" value="Unassembled WGS sequence"/>
</dbReference>